<name>A0A2G5HMJ2_CERBT</name>
<dbReference type="OrthoDB" id="3634596at2759"/>
<feature type="domain" description="RanBP2-type" evidence="4">
    <location>
        <begin position="64"/>
        <end position="83"/>
    </location>
</feature>
<keyword evidence="3" id="KW-0862">Zinc</keyword>
<reference evidence="5 6" key="1">
    <citation type="submission" date="2015-10" db="EMBL/GenBank/DDBJ databases">
        <title>The cercosporin biosynthetic gene cluster was horizontally transferred to several fungal lineages and shown to be expanded in Cercospora beticola based on microsynteny with recipient genomes.</title>
        <authorList>
            <person name="De Jonge R."/>
            <person name="Ebert M.K."/>
            <person name="Suttle J.C."/>
            <person name="Jurick Ii W.M."/>
            <person name="Secor G.A."/>
            <person name="Thomma B.P."/>
            <person name="Van De Peer Y."/>
            <person name="Bolton M.D."/>
        </authorList>
    </citation>
    <scope>NUCLEOTIDE SEQUENCE [LARGE SCALE GENOMIC DNA]</scope>
    <source>
        <strain evidence="5 6">09-40</strain>
    </source>
</reference>
<gene>
    <name evidence="5" type="ORF">CB0940_04851</name>
</gene>
<dbReference type="PROSITE" id="PS01358">
    <property type="entry name" value="ZF_RANBP2_1"/>
    <property type="match status" value="1"/>
</dbReference>
<accession>A0A2G5HMJ2</accession>
<evidence type="ECO:0000259" key="4">
    <source>
        <dbReference type="PROSITE" id="PS01358"/>
    </source>
</evidence>
<dbReference type="GO" id="GO:0008270">
    <property type="term" value="F:zinc ion binding"/>
    <property type="evidence" value="ECO:0007669"/>
    <property type="project" value="UniProtKB-KW"/>
</dbReference>
<keyword evidence="1" id="KW-0479">Metal-binding</keyword>
<comment type="caution">
    <text evidence="5">The sequence shown here is derived from an EMBL/GenBank/DDBJ whole genome shotgun (WGS) entry which is preliminary data.</text>
</comment>
<dbReference type="AlphaFoldDB" id="A0A2G5HMJ2"/>
<protein>
    <recommendedName>
        <fullName evidence="4">RanBP2-type domain-containing protein</fullName>
    </recommendedName>
</protein>
<dbReference type="EMBL" id="LKMD01000105">
    <property type="protein sequence ID" value="PIA93718.1"/>
    <property type="molecule type" value="Genomic_DNA"/>
</dbReference>
<proteinExistence type="predicted"/>
<evidence type="ECO:0000256" key="1">
    <source>
        <dbReference type="ARBA" id="ARBA00022723"/>
    </source>
</evidence>
<dbReference type="Proteomes" id="UP000230605">
    <property type="component" value="Chromosome 4"/>
</dbReference>
<evidence type="ECO:0000256" key="3">
    <source>
        <dbReference type="ARBA" id="ARBA00022833"/>
    </source>
</evidence>
<dbReference type="InterPro" id="IPR001876">
    <property type="entry name" value="Znf_RanBP2"/>
</dbReference>
<evidence type="ECO:0000313" key="5">
    <source>
        <dbReference type="EMBL" id="PIA93718.1"/>
    </source>
</evidence>
<evidence type="ECO:0000256" key="2">
    <source>
        <dbReference type="ARBA" id="ARBA00022771"/>
    </source>
</evidence>
<keyword evidence="2" id="KW-0863">Zinc-finger</keyword>
<sequence length="238" mass="26982">MLYNSIHVGSPICLPCTFIQITRSSSSSFFHLQLKQPGYHLNANSRTRGTRSTVANCCRHMASWVCTGCLEKNPGVPMHCWSCDALTCSDCLLSNGGHWFNFLRGPLSQQYIQAQQRNLIAPALWSEKFPPPTNAEQIMELAEDYWFGLEQKQGDSFGAHRRICADRAFAEAFGYEDDEYKWIAGGQWQSALVLVWYFADAENVAVVDDEDDVPFEDAWWDEMEEDELQTSGAEVMGR</sequence>
<evidence type="ECO:0000313" key="6">
    <source>
        <dbReference type="Proteomes" id="UP000230605"/>
    </source>
</evidence>
<organism evidence="5 6">
    <name type="scientific">Cercospora beticola</name>
    <name type="common">Sugarbeet leaf spot fungus</name>
    <dbReference type="NCBI Taxonomy" id="122368"/>
    <lineage>
        <taxon>Eukaryota</taxon>
        <taxon>Fungi</taxon>
        <taxon>Dikarya</taxon>
        <taxon>Ascomycota</taxon>
        <taxon>Pezizomycotina</taxon>
        <taxon>Dothideomycetes</taxon>
        <taxon>Dothideomycetidae</taxon>
        <taxon>Mycosphaerellales</taxon>
        <taxon>Mycosphaerellaceae</taxon>
        <taxon>Cercospora</taxon>
    </lineage>
</organism>